<evidence type="ECO:0000313" key="6">
    <source>
        <dbReference type="Proteomes" id="UP001151760"/>
    </source>
</evidence>
<evidence type="ECO:0000259" key="4">
    <source>
        <dbReference type="PROSITE" id="PS50158"/>
    </source>
</evidence>
<feature type="region of interest" description="Disordered" evidence="2">
    <location>
        <begin position="233"/>
        <end position="263"/>
    </location>
</feature>
<reference evidence="5" key="1">
    <citation type="journal article" date="2022" name="Int. J. Mol. Sci.">
        <title>Draft Genome of Tanacetum Coccineum: Genomic Comparison of Closely Related Tanacetum-Family Plants.</title>
        <authorList>
            <person name="Yamashiro T."/>
            <person name="Shiraishi A."/>
            <person name="Nakayama K."/>
            <person name="Satake H."/>
        </authorList>
    </citation>
    <scope>NUCLEOTIDE SEQUENCE</scope>
</reference>
<name>A0ABQ5A0Q7_9ASTR</name>
<protein>
    <submittedName>
        <fullName evidence="5">Retrovirus-related pol polyprotein from transposon TNT 1-94</fullName>
    </submittedName>
</protein>
<dbReference type="Pfam" id="PF00098">
    <property type="entry name" value="zf-CCHC"/>
    <property type="match status" value="1"/>
</dbReference>
<feature type="domain" description="CCHC-type" evidence="4">
    <location>
        <begin position="290"/>
        <end position="305"/>
    </location>
</feature>
<dbReference type="Proteomes" id="UP001151760">
    <property type="component" value="Unassembled WGS sequence"/>
</dbReference>
<keyword evidence="3" id="KW-0472">Membrane</keyword>
<keyword evidence="3" id="KW-0812">Transmembrane</keyword>
<evidence type="ECO:0000256" key="1">
    <source>
        <dbReference type="PROSITE-ProRule" id="PRU00047"/>
    </source>
</evidence>
<feature type="transmembrane region" description="Helical" evidence="3">
    <location>
        <begin position="50"/>
        <end position="72"/>
    </location>
</feature>
<dbReference type="InterPro" id="IPR036875">
    <property type="entry name" value="Znf_CCHC_sf"/>
</dbReference>
<dbReference type="PROSITE" id="PS50158">
    <property type="entry name" value="ZF_CCHC"/>
    <property type="match status" value="1"/>
</dbReference>
<gene>
    <name evidence="5" type="ORF">Tco_0803137</name>
</gene>
<feature type="non-terminal residue" evidence="5">
    <location>
        <position position="307"/>
    </location>
</feature>
<evidence type="ECO:0000256" key="3">
    <source>
        <dbReference type="SAM" id="Phobius"/>
    </source>
</evidence>
<keyword evidence="1" id="KW-0479">Metal-binding</keyword>
<sequence length="307" mass="35023">MDWGEVNPTHAYYNDSRTSKDNEDPSCSTRFKTRRTQKTSSALEALLKTLYALLLYLLGILATVDLCMILVAKQDQIRELVINTSSTDSQMHNNIMAAGSKDRPPMLGPGRYSQWRSRFLRYIDTKPNGEGLRKSILSGPYVPSTRTKNTFCQNKEHFLSEKEAIFLLLTGIGDNIYSTVIACKTANEMWIAIERLQQVSEEDSDPEQAQRDKDMQKNLALIAKYFKRLYKPTNNNLQTSSNSRNKNEYTTPRYNNDNQSGQFRNQRIMTVAGTRETVGSPVVQQNGIQCFNCKGFGHYAKECRKPK</sequence>
<reference evidence="5" key="2">
    <citation type="submission" date="2022-01" db="EMBL/GenBank/DDBJ databases">
        <authorList>
            <person name="Yamashiro T."/>
            <person name="Shiraishi A."/>
            <person name="Satake H."/>
            <person name="Nakayama K."/>
        </authorList>
    </citation>
    <scope>NUCLEOTIDE SEQUENCE</scope>
</reference>
<evidence type="ECO:0000313" key="5">
    <source>
        <dbReference type="EMBL" id="GJS96169.1"/>
    </source>
</evidence>
<keyword evidence="1" id="KW-0863">Zinc-finger</keyword>
<keyword evidence="6" id="KW-1185">Reference proteome</keyword>
<feature type="region of interest" description="Disordered" evidence="2">
    <location>
        <begin position="1"/>
        <end position="33"/>
    </location>
</feature>
<dbReference type="EMBL" id="BQNB010011866">
    <property type="protein sequence ID" value="GJS96169.1"/>
    <property type="molecule type" value="Genomic_DNA"/>
</dbReference>
<dbReference type="Gene3D" id="4.10.60.10">
    <property type="entry name" value="Zinc finger, CCHC-type"/>
    <property type="match status" value="1"/>
</dbReference>
<evidence type="ECO:0000256" key="2">
    <source>
        <dbReference type="SAM" id="MobiDB-lite"/>
    </source>
</evidence>
<comment type="caution">
    <text evidence="5">The sequence shown here is derived from an EMBL/GenBank/DDBJ whole genome shotgun (WGS) entry which is preliminary data.</text>
</comment>
<proteinExistence type="predicted"/>
<accession>A0ABQ5A0Q7</accession>
<dbReference type="InterPro" id="IPR001878">
    <property type="entry name" value="Znf_CCHC"/>
</dbReference>
<dbReference type="SMART" id="SM00343">
    <property type="entry name" value="ZnF_C2HC"/>
    <property type="match status" value="1"/>
</dbReference>
<keyword evidence="1" id="KW-0862">Zinc</keyword>
<keyword evidence="3" id="KW-1133">Transmembrane helix</keyword>
<dbReference type="SUPFAM" id="SSF57756">
    <property type="entry name" value="Retrovirus zinc finger-like domains"/>
    <property type="match status" value="1"/>
</dbReference>
<organism evidence="5 6">
    <name type="scientific">Tanacetum coccineum</name>
    <dbReference type="NCBI Taxonomy" id="301880"/>
    <lineage>
        <taxon>Eukaryota</taxon>
        <taxon>Viridiplantae</taxon>
        <taxon>Streptophyta</taxon>
        <taxon>Embryophyta</taxon>
        <taxon>Tracheophyta</taxon>
        <taxon>Spermatophyta</taxon>
        <taxon>Magnoliopsida</taxon>
        <taxon>eudicotyledons</taxon>
        <taxon>Gunneridae</taxon>
        <taxon>Pentapetalae</taxon>
        <taxon>asterids</taxon>
        <taxon>campanulids</taxon>
        <taxon>Asterales</taxon>
        <taxon>Asteraceae</taxon>
        <taxon>Asteroideae</taxon>
        <taxon>Anthemideae</taxon>
        <taxon>Anthemidinae</taxon>
        <taxon>Tanacetum</taxon>
    </lineage>
</organism>